<dbReference type="InterPro" id="IPR016024">
    <property type="entry name" value="ARM-type_fold"/>
</dbReference>
<evidence type="ECO:0000313" key="3">
    <source>
        <dbReference type="EMBL" id="TEB33074.1"/>
    </source>
</evidence>
<dbReference type="PANTHER" id="PTHR21663:SF0">
    <property type="entry name" value="HEAT REPEAT-CONTAINING PROTEIN 5B"/>
    <property type="match status" value="1"/>
</dbReference>
<dbReference type="OrthoDB" id="192608at2759"/>
<dbReference type="Gene3D" id="1.25.10.10">
    <property type="entry name" value="Leucine-rich Repeat Variant"/>
    <property type="match status" value="3"/>
</dbReference>
<protein>
    <submittedName>
        <fullName evidence="3">Clathrin-coated vesicle protein</fullName>
    </submittedName>
</protein>
<dbReference type="GO" id="GO:0042147">
    <property type="term" value="P:retrograde transport, endosome to Golgi"/>
    <property type="evidence" value="ECO:0007669"/>
    <property type="project" value="TreeGrafter"/>
</dbReference>
<dbReference type="Pfam" id="PF25808">
    <property type="entry name" value="TPR_LAA1_C"/>
    <property type="match status" value="1"/>
</dbReference>
<proteinExistence type="inferred from homology"/>
<keyword evidence="4" id="KW-1185">Reference proteome</keyword>
<dbReference type="GO" id="GO:0016020">
    <property type="term" value="C:membrane"/>
    <property type="evidence" value="ECO:0007669"/>
    <property type="project" value="TreeGrafter"/>
</dbReference>
<evidence type="ECO:0000259" key="2">
    <source>
        <dbReference type="Pfam" id="PF25808"/>
    </source>
</evidence>
<organism evidence="3 4">
    <name type="scientific">Coprinellus micaceus</name>
    <name type="common">Glistening ink-cap mushroom</name>
    <name type="synonym">Coprinus micaceus</name>
    <dbReference type="NCBI Taxonomy" id="71717"/>
    <lineage>
        <taxon>Eukaryota</taxon>
        <taxon>Fungi</taxon>
        <taxon>Dikarya</taxon>
        <taxon>Basidiomycota</taxon>
        <taxon>Agaricomycotina</taxon>
        <taxon>Agaricomycetes</taxon>
        <taxon>Agaricomycetidae</taxon>
        <taxon>Agaricales</taxon>
        <taxon>Agaricineae</taxon>
        <taxon>Psathyrellaceae</taxon>
        <taxon>Coprinellus</taxon>
    </lineage>
</organism>
<comment type="similarity">
    <text evidence="1">Belongs to the HEATR5 family.</text>
</comment>
<dbReference type="InterPro" id="IPR040108">
    <property type="entry name" value="Laa1/Sip1/HEATR5"/>
</dbReference>
<dbReference type="EMBL" id="QPFP01000013">
    <property type="protein sequence ID" value="TEB33074.1"/>
    <property type="molecule type" value="Genomic_DNA"/>
</dbReference>
<dbReference type="STRING" id="71717.A0A4Y7TGH5"/>
<dbReference type="InterPro" id="IPR046837">
    <property type="entry name" value="Laa1/Sip1/HEATR5-like_HEAT"/>
</dbReference>
<dbReference type="InterPro" id="IPR011989">
    <property type="entry name" value="ARM-like"/>
</dbReference>
<dbReference type="SUPFAM" id="SSF48371">
    <property type="entry name" value="ARM repeat"/>
    <property type="match status" value="2"/>
</dbReference>
<comment type="caution">
    <text evidence="3">The sequence shown here is derived from an EMBL/GenBank/DDBJ whole genome shotgun (WGS) entry which is preliminary data.</text>
</comment>
<reference evidence="3 4" key="1">
    <citation type="journal article" date="2019" name="Nat. Ecol. Evol.">
        <title>Megaphylogeny resolves global patterns of mushroom evolution.</title>
        <authorList>
            <person name="Varga T."/>
            <person name="Krizsan K."/>
            <person name="Foldi C."/>
            <person name="Dima B."/>
            <person name="Sanchez-Garcia M."/>
            <person name="Sanchez-Ramirez S."/>
            <person name="Szollosi G.J."/>
            <person name="Szarkandi J.G."/>
            <person name="Papp V."/>
            <person name="Albert L."/>
            <person name="Andreopoulos W."/>
            <person name="Angelini C."/>
            <person name="Antonin V."/>
            <person name="Barry K.W."/>
            <person name="Bougher N.L."/>
            <person name="Buchanan P."/>
            <person name="Buyck B."/>
            <person name="Bense V."/>
            <person name="Catcheside P."/>
            <person name="Chovatia M."/>
            <person name="Cooper J."/>
            <person name="Damon W."/>
            <person name="Desjardin D."/>
            <person name="Finy P."/>
            <person name="Geml J."/>
            <person name="Haridas S."/>
            <person name="Hughes K."/>
            <person name="Justo A."/>
            <person name="Karasinski D."/>
            <person name="Kautmanova I."/>
            <person name="Kiss B."/>
            <person name="Kocsube S."/>
            <person name="Kotiranta H."/>
            <person name="LaButti K.M."/>
            <person name="Lechner B.E."/>
            <person name="Liimatainen K."/>
            <person name="Lipzen A."/>
            <person name="Lukacs Z."/>
            <person name="Mihaltcheva S."/>
            <person name="Morgado L.N."/>
            <person name="Niskanen T."/>
            <person name="Noordeloos M.E."/>
            <person name="Ohm R.A."/>
            <person name="Ortiz-Santana B."/>
            <person name="Ovrebo C."/>
            <person name="Racz N."/>
            <person name="Riley R."/>
            <person name="Savchenko A."/>
            <person name="Shiryaev A."/>
            <person name="Soop K."/>
            <person name="Spirin V."/>
            <person name="Szebenyi C."/>
            <person name="Tomsovsky M."/>
            <person name="Tulloss R.E."/>
            <person name="Uehling J."/>
            <person name="Grigoriev I.V."/>
            <person name="Vagvolgyi C."/>
            <person name="Papp T."/>
            <person name="Martin F.M."/>
            <person name="Miettinen O."/>
            <person name="Hibbett D.S."/>
            <person name="Nagy L.G."/>
        </authorList>
    </citation>
    <scope>NUCLEOTIDE SEQUENCE [LARGE SCALE GENOMIC DNA]</scope>
    <source>
        <strain evidence="3 4">FP101781</strain>
    </source>
</reference>
<accession>A0A4Y7TGH5</accession>
<dbReference type="GO" id="GO:0030139">
    <property type="term" value="C:endocytic vesicle"/>
    <property type="evidence" value="ECO:0007669"/>
    <property type="project" value="TreeGrafter"/>
</dbReference>
<dbReference type="GO" id="GO:0005794">
    <property type="term" value="C:Golgi apparatus"/>
    <property type="evidence" value="ECO:0007669"/>
    <property type="project" value="TreeGrafter"/>
</dbReference>
<dbReference type="GO" id="GO:0008104">
    <property type="term" value="P:intracellular protein localization"/>
    <property type="evidence" value="ECO:0007669"/>
    <property type="project" value="TreeGrafter"/>
</dbReference>
<evidence type="ECO:0000256" key="1">
    <source>
        <dbReference type="ARBA" id="ARBA00008304"/>
    </source>
</evidence>
<dbReference type="GO" id="GO:0005829">
    <property type="term" value="C:cytosol"/>
    <property type="evidence" value="ECO:0007669"/>
    <property type="project" value="GOC"/>
</dbReference>
<feature type="domain" description="LAA1-like C-terminal TPR repeats" evidence="2">
    <location>
        <begin position="1831"/>
        <end position="2000"/>
    </location>
</feature>
<evidence type="ECO:0000313" key="4">
    <source>
        <dbReference type="Proteomes" id="UP000298030"/>
    </source>
</evidence>
<dbReference type="GO" id="GO:0006897">
    <property type="term" value="P:endocytosis"/>
    <property type="evidence" value="ECO:0007669"/>
    <property type="project" value="TreeGrafter"/>
</dbReference>
<dbReference type="Pfam" id="PF20210">
    <property type="entry name" value="Laa1_Sip1_HTR5"/>
    <property type="match status" value="1"/>
</dbReference>
<dbReference type="Proteomes" id="UP000298030">
    <property type="component" value="Unassembled WGS sequence"/>
</dbReference>
<name>A0A4Y7TGH5_COPMI</name>
<dbReference type="PANTHER" id="PTHR21663">
    <property type="entry name" value="HYPOTHETICAL HEAT DOMAIN-CONTAINING"/>
    <property type="match status" value="1"/>
</dbReference>
<sequence length="2017" mass="218633">MSKEPVSIDPIEESEILSDSGELYVLQWLCSTEKKLLDAPIPELKAKQSETETTLLKIISFPDKYPSPGRAYRRAIGRCFVTLYNRGETRTMFDTLQSLMKIVSDFKSTDRDTSKIAAWSCIGDIMLVYGTQVMSFMTDIVATSVKTYRSSNSPLLRYQALLALHKALSQSKRAVPEANIKDVLKQMRNGLTDKSLPVQRGAAQVMITIYTDPDAPQPTLGEVEQILQISAKNLENADQITRQAHAQLVGHMLSLTQVERSVPVPEAVQKAKKEQGLDDDEPGAAAHSAAETMKALSTPVEMLLQLSNQLNRHHLSRKTRIGIFDFYVALLSKLGPTWVENNFSLIVSHLLTEVVMYPRNGVNRYETLITRKLVSILLRDLIGVRMLSEQGQISAIQELANLYLKRWPAMMPGKVAPASAVLVIALREVAGLLQQLGNAPPPVQDALAEPLITLLSHPSHTVRVNAAWALRCFCYSTPLRLPKAIITVTEKLQRDLAFILTPTAPAEVPARALGHAYGLAGLVSIIPKRPLYVSYDVSAKVLDMSTQLLKRAAEHDLAVAGIEIEVAWTLISSLMSLGPNFVRPHLPQLLVLWRNALPKPTQKDNATNATRSVAEWMFLLHVRESALAAIHSFLQYNGSTLVTLDVARRIASVLSNALSFANNFVSQNIEDPAELQPQLAPRKGLSMRDREALLRRRVYQCFSTLGFSSIAEATQLVLLQSAVSLFASPEGYAGSSVQAAIASSSGSFTSVWHSTDGYAYGVTSNDIVDFGGIGVEGQQVSGSQDYLNRDPVEAAVETLLRKPLFGACEHDPLSLCQSRITETDCQLNEPPPPGTAVVDAAIELFSRLLPLQDLTSSNKVISQIIEFVKSPRLDKNTGRRSAVFVNSTVAICLALRVATSSHSRQPRDTLGSSQVTSLLSPLLMDAIVEGDLVLRSAGSESIGRLASFSGTNFLTVAIKNLVDQVVSNRNPYGRAGCALAFGSIYTHVGGLAAGALLKTTINVLMSLSNDPHPVVHFWALNALARVINAASLAYGPHVSGTLGLLLKLYLMESHEREGGTLGNSNISGDNPAYPVICQIIDAIINVLGPDIQDSPRIRSLILNLVHEFSLEDDEGMRVESIKCIQHFLMFAPEHADVPDLVKKFREYLSSSRRPLKLASINALYQLVQKDALAMSKLGGDRLVEDLFGMLDDDSSVEGVRNVITSWLQQTVIYSPSAWIDLCQRIMARTTATQQVVEAAAAGPGGIKDEEGESLNVGGSNTTRGRATSRWRTQLFALQCLHHICTVVASSGRKEHTSAIVARNAGISTSGLLYTRVGDLVKMAFTASAAYVTEIRLEGLVVLRDVIQVFASSPDPAYDDALLLEQHQAPITAALTPAFSSDSTPEILASAVHACAVFVGSGVVKDVSRMGRILKLLTSALQQSKDSGMLSLGETGELSPNASAMLRISTLSAWAQLQISSVSQPYLQQVVHPFRPTLASLWISSLRDYASIRVDSEFLQDTSSVSLDSSYSSLGKEVLLPYFTRSWPIILCAVASIMEAQDPYVLAAMDGRELTASDKPPAVNPNNTEPTAFFYIIFGLVYEALSTSSEDSSGGSQRQSNVTPALRALKCLVRPEYAGKAMLEPTIFDEFTSLSYRLAMTEPAAVQVHLVEMLSSFASAQRLSPSEDVMSLTSPRAHCLRICSHILKNSSSSSSRTAVIKGSIPDRIGLINAAVTAFSTVANAITDSQREDIRGVAFLLYTEMLKDESTEIDYVGPTLPALKSLLSLPCATPTDKETFSQLAHALLSACLHHIDEMSTRAGAIASKKIKNNLLAAVLILTVLPPDTKLGREAVEHCCFIISQKLNADDEISLTAAHCAKTLIVASLAGNPILRQCVRLLIPGLVQFIAKMTPYVHENQLTEVQLAAIGEIWKAFATFLGATPDDCKSRALGVLLPTISLLLLNNPPAQGPVANLSNQTIKQLLAFAAASPTAFKDAAAKLDAPIRELLEQSIRKAVSVNAPSAAQPAAKPQISLRSF</sequence>
<gene>
    <name evidence="3" type="ORF">FA13DRAFT_1730812</name>
</gene>
<dbReference type="InterPro" id="IPR057981">
    <property type="entry name" value="TPR_LAA1-like_C"/>
</dbReference>